<dbReference type="Gene3D" id="2.40.30.100">
    <property type="entry name" value="AF2212/PG0164-like"/>
    <property type="match status" value="1"/>
</dbReference>
<dbReference type="RefSeq" id="WP_147065802.1">
    <property type="nucleotide sequence ID" value="NZ_BAABDN010000002.1"/>
</dbReference>
<keyword evidence="2" id="KW-1185">Reference proteome</keyword>
<reference evidence="1 2" key="1">
    <citation type="submission" date="2019-07" db="EMBL/GenBank/DDBJ databases">
        <title>Whole genome shotgun sequence of Knoellia locipacati NBRC 109775.</title>
        <authorList>
            <person name="Hosoyama A."/>
            <person name="Uohara A."/>
            <person name="Ohji S."/>
            <person name="Ichikawa N."/>
        </authorList>
    </citation>
    <scope>NUCLEOTIDE SEQUENCE [LARGE SCALE GENOMIC DNA]</scope>
    <source>
        <strain evidence="1 2">NBRC 109775</strain>
    </source>
</reference>
<evidence type="ECO:0000313" key="1">
    <source>
        <dbReference type="EMBL" id="GEQ14576.1"/>
    </source>
</evidence>
<dbReference type="AlphaFoldDB" id="A0A512T2X9"/>
<dbReference type="SUPFAM" id="SSF141694">
    <property type="entry name" value="AF2212/PG0164-like"/>
    <property type="match status" value="1"/>
</dbReference>
<organism evidence="1 2">
    <name type="scientific">Knoellia locipacati</name>
    <dbReference type="NCBI Taxonomy" id="882824"/>
    <lineage>
        <taxon>Bacteria</taxon>
        <taxon>Bacillati</taxon>
        <taxon>Actinomycetota</taxon>
        <taxon>Actinomycetes</taxon>
        <taxon>Micrococcales</taxon>
        <taxon>Intrasporangiaceae</taxon>
        <taxon>Knoellia</taxon>
    </lineage>
</organism>
<sequence length="103" mass="11376">MGASDVVELAFEAEVWEWRGPAPYHFVSVPDELCDEVRDAAEVVSYGWGMVPVAVSIGDTSWTTSLWPKDGGYVVPLKDRVRRAEQVELGDVVAVELRVDLVV</sequence>
<dbReference type="OrthoDB" id="9808666at2"/>
<protein>
    <recommendedName>
        <fullName evidence="3">DUF1905 domain-containing protein</fullName>
    </recommendedName>
</protein>
<evidence type="ECO:0000313" key="2">
    <source>
        <dbReference type="Proteomes" id="UP000321793"/>
    </source>
</evidence>
<comment type="caution">
    <text evidence="1">The sequence shown here is derived from an EMBL/GenBank/DDBJ whole genome shotgun (WGS) entry which is preliminary data.</text>
</comment>
<dbReference type="InterPro" id="IPR037079">
    <property type="entry name" value="AF2212/PG0164-like_sf"/>
</dbReference>
<accession>A0A512T2X9</accession>
<gene>
    <name evidence="1" type="ORF">KLO01_26230</name>
</gene>
<name>A0A512T2X9_9MICO</name>
<evidence type="ECO:0008006" key="3">
    <source>
        <dbReference type="Google" id="ProtNLM"/>
    </source>
</evidence>
<dbReference type="InterPro" id="IPR015018">
    <property type="entry name" value="DUF1905"/>
</dbReference>
<dbReference type="Proteomes" id="UP000321793">
    <property type="component" value="Unassembled WGS sequence"/>
</dbReference>
<proteinExistence type="predicted"/>
<dbReference type="Pfam" id="PF08922">
    <property type="entry name" value="DUF1905"/>
    <property type="match status" value="1"/>
</dbReference>
<dbReference type="EMBL" id="BKBA01000009">
    <property type="protein sequence ID" value="GEQ14576.1"/>
    <property type="molecule type" value="Genomic_DNA"/>
</dbReference>